<dbReference type="Proteomes" id="UP000593568">
    <property type="component" value="Unassembled WGS sequence"/>
</dbReference>
<dbReference type="PANTHER" id="PTHR33647:SF22">
    <property type="entry name" value="GENOME ASSEMBLY, CHROMOSOME: A03"/>
    <property type="match status" value="1"/>
</dbReference>
<reference evidence="1 2" key="1">
    <citation type="journal article" date="2019" name="Genome Biol. Evol.">
        <title>Insights into the evolution of the New World diploid cottons (Gossypium, subgenus Houzingenia) based on genome sequencing.</title>
        <authorList>
            <person name="Grover C.E."/>
            <person name="Arick M.A. 2nd"/>
            <person name="Thrash A."/>
            <person name="Conover J.L."/>
            <person name="Sanders W.S."/>
            <person name="Peterson D.G."/>
            <person name="Frelichowski J.E."/>
            <person name="Scheffler J.A."/>
            <person name="Scheffler B.E."/>
            <person name="Wendel J.F."/>
        </authorList>
    </citation>
    <scope>NUCLEOTIDE SEQUENCE [LARGE SCALE GENOMIC DNA]</scope>
    <source>
        <strain evidence="1">8</strain>
        <tissue evidence="1">Leaf</tissue>
    </source>
</reference>
<accession>A0A7J9F205</accession>
<protein>
    <recommendedName>
        <fullName evidence="3">Expression protein</fullName>
    </recommendedName>
</protein>
<comment type="caution">
    <text evidence="1">The sequence shown here is derived from an EMBL/GenBank/DDBJ whole genome shotgun (WGS) entry which is preliminary data.</text>
</comment>
<evidence type="ECO:0008006" key="3">
    <source>
        <dbReference type="Google" id="ProtNLM"/>
    </source>
</evidence>
<evidence type="ECO:0000313" key="2">
    <source>
        <dbReference type="Proteomes" id="UP000593568"/>
    </source>
</evidence>
<dbReference type="AlphaFoldDB" id="A0A7J9F205"/>
<sequence length="114" mass="12934">MGNCFTHENSYWADEDWGSLVSTHSWNSYDDEINKTEEKVKLLGHGEKIAGNTSEVKLTISKKELEQLVHMMDVQGSTLEQALARMLVDGGGDVYEVEQRRPWKPVLQSIPEVN</sequence>
<keyword evidence="2" id="KW-1185">Reference proteome</keyword>
<organism evidence="1 2">
    <name type="scientific">Gossypium trilobum</name>
    <dbReference type="NCBI Taxonomy" id="34281"/>
    <lineage>
        <taxon>Eukaryota</taxon>
        <taxon>Viridiplantae</taxon>
        <taxon>Streptophyta</taxon>
        <taxon>Embryophyta</taxon>
        <taxon>Tracheophyta</taxon>
        <taxon>Spermatophyta</taxon>
        <taxon>Magnoliopsida</taxon>
        <taxon>eudicotyledons</taxon>
        <taxon>Gunneridae</taxon>
        <taxon>Pentapetalae</taxon>
        <taxon>rosids</taxon>
        <taxon>malvids</taxon>
        <taxon>Malvales</taxon>
        <taxon>Malvaceae</taxon>
        <taxon>Malvoideae</taxon>
        <taxon>Gossypium</taxon>
    </lineage>
</organism>
<dbReference type="EMBL" id="JABEZW010000011">
    <property type="protein sequence ID" value="MBA0778964.1"/>
    <property type="molecule type" value="Genomic_DNA"/>
</dbReference>
<proteinExistence type="predicted"/>
<dbReference type="PANTHER" id="PTHR33647">
    <property type="entry name" value="OS01G0793900 PROTEIN"/>
    <property type="match status" value="1"/>
</dbReference>
<gene>
    <name evidence="1" type="ORF">Gotri_003249</name>
</gene>
<evidence type="ECO:0000313" key="1">
    <source>
        <dbReference type="EMBL" id="MBA0778964.1"/>
    </source>
</evidence>
<name>A0A7J9F205_9ROSI</name>